<feature type="coiled-coil region" evidence="5">
    <location>
        <begin position="517"/>
        <end position="544"/>
    </location>
</feature>
<evidence type="ECO:0000256" key="4">
    <source>
        <dbReference type="ARBA" id="ARBA00023136"/>
    </source>
</evidence>
<feature type="transmembrane region" description="Helical" evidence="7">
    <location>
        <begin position="119"/>
        <end position="138"/>
    </location>
</feature>
<keyword evidence="10" id="KW-1185">Reference proteome</keyword>
<dbReference type="PANTHER" id="PTHR23502:SF36">
    <property type="entry name" value="MEMBRANE TRANSPORTER"/>
    <property type="match status" value="1"/>
</dbReference>
<evidence type="ECO:0000256" key="5">
    <source>
        <dbReference type="SAM" id="Coils"/>
    </source>
</evidence>
<feature type="transmembrane region" description="Helical" evidence="7">
    <location>
        <begin position="145"/>
        <end position="166"/>
    </location>
</feature>
<feature type="transmembrane region" description="Helical" evidence="7">
    <location>
        <begin position="391"/>
        <end position="410"/>
    </location>
</feature>
<reference evidence="9" key="1">
    <citation type="submission" date="2018-03" db="EMBL/GenBank/DDBJ databases">
        <authorList>
            <person name="Guldener U."/>
        </authorList>
    </citation>
    <scope>NUCLEOTIDE SEQUENCE [LARGE SCALE GENOMIC DNA]</scope>
    <source>
        <strain evidence="9">ATCC34888</strain>
    </source>
</reference>
<feature type="transmembrane region" description="Helical" evidence="7">
    <location>
        <begin position="351"/>
        <end position="370"/>
    </location>
</feature>
<sequence>MSQTQDQHDALRGATAPAVPADHHASADGDLEQLSPGLATTCEPSIRDSEDAQDEDPFLVNFEYQDPADPRTFATWRKIQILFVTMLLEFWVNVISSIYSFGAPEVATEFGISAVAARVPAAVFLFGFAIGPVICAPLSEDYGRVPVMIIGLVVVALFQIGCALANGLATLVVLRFLSGCFGAVAFNSIGTVSDLWDSDNQGWGVNTFALSAEAGATVGPIIGAFVVQDAGWRWTFGVSGIVLAFLTALFALTVPETRAGVLLSRRAKKLRKAQNEPRYYASHDKLRSEHTVTELFKETVGRPILMLFTEPIVFWFALFDGVNYAVIYMFFEAYPLIFVEYGFTIGQQGLTFFGVLIGFIIAYFLFALQIKWFHYAGSKRPGGVPTPEDRLLWGIPGGILFPISLFFFAWTSFPPIPWIVPVIAGALFGISSHSLFLIVSDYTVSSYSIYAASAVAAQSFLREFLSGAFTLITEPMYHNVGYQWATSILAFIGVPLSVIPFLFYKFGPTIRRRSSFAKELQLVEEKERNRRAKLESRATTLTNNAAAEVNLKTQ</sequence>
<feature type="transmembrane region" description="Helical" evidence="7">
    <location>
        <begin position="234"/>
        <end position="255"/>
    </location>
</feature>
<comment type="subcellular location">
    <subcellularLocation>
        <location evidence="1">Membrane</location>
        <topology evidence="1">Multi-pass membrane protein</topology>
    </subcellularLocation>
</comment>
<organism evidence="9 10">
    <name type="scientific">Pseudozyma antarctica</name>
    <name type="common">Yeast</name>
    <name type="synonym">Candida antarctica</name>
    <dbReference type="NCBI Taxonomy" id="84753"/>
    <lineage>
        <taxon>Eukaryota</taxon>
        <taxon>Fungi</taxon>
        <taxon>Dikarya</taxon>
        <taxon>Basidiomycota</taxon>
        <taxon>Ustilaginomycotina</taxon>
        <taxon>Ustilaginomycetes</taxon>
        <taxon>Ustilaginales</taxon>
        <taxon>Ustilaginaceae</taxon>
        <taxon>Moesziomyces</taxon>
    </lineage>
</organism>
<dbReference type="InterPro" id="IPR036259">
    <property type="entry name" value="MFS_trans_sf"/>
</dbReference>
<protein>
    <submittedName>
        <fullName evidence="9">Related to mfs-multidrug-resistance transporter</fullName>
    </submittedName>
</protein>
<feature type="transmembrane region" description="Helical" evidence="7">
    <location>
        <begin position="81"/>
        <end position="99"/>
    </location>
</feature>
<evidence type="ECO:0000256" key="3">
    <source>
        <dbReference type="ARBA" id="ARBA00022989"/>
    </source>
</evidence>
<dbReference type="SUPFAM" id="SSF103473">
    <property type="entry name" value="MFS general substrate transporter"/>
    <property type="match status" value="1"/>
</dbReference>
<dbReference type="PANTHER" id="PTHR23502">
    <property type="entry name" value="MAJOR FACILITATOR SUPERFAMILY"/>
    <property type="match status" value="1"/>
</dbReference>
<keyword evidence="4 7" id="KW-0472">Membrane</keyword>
<evidence type="ECO:0000256" key="7">
    <source>
        <dbReference type="SAM" id="Phobius"/>
    </source>
</evidence>
<name>A0A5C3FGQ3_PSEA2</name>
<keyword evidence="5" id="KW-0175">Coiled coil</keyword>
<dbReference type="AlphaFoldDB" id="A0A5C3FGQ3"/>
<keyword evidence="3 7" id="KW-1133">Transmembrane helix</keyword>
<evidence type="ECO:0000313" key="10">
    <source>
        <dbReference type="Proteomes" id="UP000325008"/>
    </source>
</evidence>
<feature type="domain" description="Major facilitator superfamily (MFS) profile" evidence="8">
    <location>
        <begin position="81"/>
        <end position="511"/>
    </location>
</feature>
<dbReference type="CDD" id="cd17323">
    <property type="entry name" value="MFS_Tpo1_MDR_like"/>
    <property type="match status" value="1"/>
</dbReference>
<feature type="transmembrane region" description="Helical" evidence="7">
    <location>
        <begin position="484"/>
        <end position="504"/>
    </location>
</feature>
<feature type="transmembrane region" description="Helical" evidence="7">
    <location>
        <begin position="416"/>
        <end position="438"/>
    </location>
</feature>
<feature type="transmembrane region" description="Helical" evidence="7">
    <location>
        <begin position="172"/>
        <end position="196"/>
    </location>
</feature>
<proteinExistence type="predicted"/>
<dbReference type="Proteomes" id="UP000325008">
    <property type="component" value="Unassembled WGS sequence"/>
</dbReference>
<comment type="caution">
    <text evidence="9">The sequence shown here is derived from an EMBL/GenBank/DDBJ whole genome shotgun (WGS) entry which is preliminary data.</text>
</comment>
<keyword evidence="2 7" id="KW-0812">Transmembrane</keyword>
<dbReference type="Gene3D" id="1.20.1250.20">
    <property type="entry name" value="MFS general substrate transporter like domains"/>
    <property type="match status" value="1"/>
</dbReference>
<evidence type="ECO:0000256" key="6">
    <source>
        <dbReference type="SAM" id="MobiDB-lite"/>
    </source>
</evidence>
<dbReference type="GO" id="GO:0022857">
    <property type="term" value="F:transmembrane transporter activity"/>
    <property type="evidence" value="ECO:0007669"/>
    <property type="project" value="InterPro"/>
</dbReference>
<dbReference type="GO" id="GO:0005886">
    <property type="term" value="C:plasma membrane"/>
    <property type="evidence" value="ECO:0007669"/>
    <property type="project" value="TreeGrafter"/>
</dbReference>
<feature type="transmembrane region" description="Helical" evidence="7">
    <location>
        <begin position="312"/>
        <end position="331"/>
    </location>
</feature>
<evidence type="ECO:0000256" key="1">
    <source>
        <dbReference type="ARBA" id="ARBA00004141"/>
    </source>
</evidence>
<dbReference type="Pfam" id="PF07690">
    <property type="entry name" value="MFS_1"/>
    <property type="match status" value="1"/>
</dbReference>
<evidence type="ECO:0000259" key="8">
    <source>
        <dbReference type="PROSITE" id="PS50850"/>
    </source>
</evidence>
<dbReference type="RefSeq" id="XP_014658792.1">
    <property type="nucleotide sequence ID" value="XM_014803306.1"/>
</dbReference>
<dbReference type="OrthoDB" id="5376138at2759"/>
<evidence type="ECO:0000313" key="9">
    <source>
        <dbReference type="EMBL" id="SPO43584.1"/>
    </source>
</evidence>
<feature type="transmembrane region" description="Helical" evidence="7">
    <location>
        <begin position="208"/>
        <end position="228"/>
    </location>
</feature>
<feature type="region of interest" description="Disordered" evidence="6">
    <location>
        <begin position="1"/>
        <end position="51"/>
    </location>
</feature>
<dbReference type="FunFam" id="1.20.1250.20:FF:000082">
    <property type="entry name" value="MFS multidrug transporter, putative"/>
    <property type="match status" value="1"/>
</dbReference>
<dbReference type="InterPro" id="IPR011701">
    <property type="entry name" value="MFS"/>
</dbReference>
<dbReference type="PROSITE" id="PS50850">
    <property type="entry name" value="MFS"/>
    <property type="match status" value="1"/>
</dbReference>
<dbReference type="InterPro" id="IPR020846">
    <property type="entry name" value="MFS_dom"/>
</dbReference>
<feature type="transmembrane region" description="Helical" evidence="7">
    <location>
        <begin position="450"/>
        <end position="472"/>
    </location>
</feature>
<evidence type="ECO:0000256" key="2">
    <source>
        <dbReference type="ARBA" id="ARBA00022692"/>
    </source>
</evidence>
<gene>
    <name evidence="9" type="ORF">PSANT_01269</name>
</gene>
<dbReference type="EMBL" id="OOIQ01000002">
    <property type="protein sequence ID" value="SPO43584.1"/>
    <property type="molecule type" value="Genomic_DNA"/>
</dbReference>
<feature type="compositionally biased region" description="Basic and acidic residues" evidence="6">
    <location>
        <begin position="1"/>
        <end position="11"/>
    </location>
</feature>
<accession>A0A5C3FGQ3</accession>